<gene>
    <name evidence="10" type="ORF">SAMN06297144_0135</name>
</gene>
<feature type="transmembrane region" description="Helical" evidence="9">
    <location>
        <begin position="454"/>
        <end position="474"/>
    </location>
</feature>
<proteinExistence type="inferred from homology"/>
<dbReference type="PROSITE" id="PS01023">
    <property type="entry name" value="PTR2_2"/>
    <property type="match status" value="1"/>
</dbReference>
<dbReference type="InterPro" id="IPR050171">
    <property type="entry name" value="MFS_Transporters"/>
</dbReference>
<dbReference type="InterPro" id="IPR000109">
    <property type="entry name" value="POT_fam"/>
</dbReference>
<organism evidence="10 11">
    <name type="scientific">Sphingomonas guangdongensis</name>
    <dbReference type="NCBI Taxonomy" id="1141890"/>
    <lineage>
        <taxon>Bacteria</taxon>
        <taxon>Pseudomonadati</taxon>
        <taxon>Pseudomonadota</taxon>
        <taxon>Alphaproteobacteria</taxon>
        <taxon>Sphingomonadales</taxon>
        <taxon>Sphingomonadaceae</taxon>
        <taxon>Sphingomonas</taxon>
    </lineage>
</organism>
<dbReference type="GO" id="GO:0006857">
    <property type="term" value="P:oligopeptide transport"/>
    <property type="evidence" value="ECO:0007669"/>
    <property type="project" value="InterPro"/>
</dbReference>
<keyword evidence="7 9" id="KW-0472">Membrane</keyword>
<dbReference type="Pfam" id="PF00854">
    <property type="entry name" value="PTR2"/>
    <property type="match status" value="2"/>
</dbReference>
<dbReference type="PANTHER" id="PTHR23517:SF15">
    <property type="entry name" value="PROTON-DEPENDENT OLIGOPEPTIDE FAMILY TRANSPORT PROTEIN"/>
    <property type="match status" value="1"/>
</dbReference>
<feature type="transmembrane region" description="Helical" evidence="9">
    <location>
        <begin position="45"/>
        <end position="64"/>
    </location>
</feature>
<keyword evidence="11" id="KW-1185">Reference proteome</keyword>
<keyword evidence="6 9" id="KW-1133">Transmembrane helix</keyword>
<keyword evidence="4 8" id="KW-0812">Transmembrane</keyword>
<comment type="similarity">
    <text evidence="8">Belongs to the major facilitator superfamily. Proton-dependent oligopeptide transporter (POT/PTR) (TC 2.A.17) family.</text>
</comment>
<dbReference type="GO" id="GO:0005886">
    <property type="term" value="C:plasma membrane"/>
    <property type="evidence" value="ECO:0007669"/>
    <property type="project" value="UniProtKB-SubCell"/>
</dbReference>
<feature type="transmembrane region" description="Helical" evidence="9">
    <location>
        <begin position="521"/>
        <end position="547"/>
    </location>
</feature>
<evidence type="ECO:0000256" key="6">
    <source>
        <dbReference type="ARBA" id="ARBA00022989"/>
    </source>
</evidence>
<dbReference type="RefSeq" id="WP_097062123.1">
    <property type="nucleotide sequence ID" value="NZ_OBMI01000001.1"/>
</dbReference>
<comment type="subcellular location">
    <subcellularLocation>
        <location evidence="1">Cell membrane</location>
        <topology evidence="1">Multi-pass membrane protein</topology>
    </subcellularLocation>
    <subcellularLocation>
        <location evidence="8">Membrane</location>
        <topology evidence="8">Multi-pass membrane protein</topology>
    </subcellularLocation>
</comment>
<evidence type="ECO:0000313" key="10">
    <source>
        <dbReference type="EMBL" id="SOB78635.1"/>
    </source>
</evidence>
<accession>A0A285Q9L7</accession>
<evidence type="ECO:0000256" key="4">
    <source>
        <dbReference type="ARBA" id="ARBA00022692"/>
    </source>
</evidence>
<evidence type="ECO:0000256" key="8">
    <source>
        <dbReference type="RuleBase" id="RU003755"/>
    </source>
</evidence>
<dbReference type="InterPro" id="IPR005279">
    <property type="entry name" value="Dipep/tripep_permease"/>
</dbReference>
<dbReference type="InterPro" id="IPR036259">
    <property type="entry name" value="MFS_trans_sf"/>
</dbReference>
<keyword evidence="5" id="KW-0653">Protein transport</keyword>
<sequence>MVDSPAEANPIEGDISHVNPADERTWFGHPRQLARLFSTEMWERFGYYGMRALLMLYLTQHFLFGDRAAAGLYGGYTALVYLTPLIGGYLADQYLGSKRAVKFGAVLMAAGYFTLCFGGQTATPYATIDGQRYEVAIERDAASGAETRYVVDGTSRLAIKGNDDGSVSLLGADGAVERSIAKGGFASDGQRSPFYVTVMLIALSMVSVGNGFFKPNISTMVGELYATGDRRRDSGFTIFYMGINLGSLLSQFFCPLLAVAVGWWAGFGLAALGMLFSWTLIQFDGGRLSGYGEPPVRTGGDRALGIYAAATIGIPLFYLLFVNLMNASEAAAGSGIIGYVAALPLMGKLLFGTFLLSVPGILIWSFVAGDRREFQMMVAAMVLIVFNTVFWTLFEQAGSSLTLFADRNTDLNILGYQMPAAQTQVFNALFIVIFAPIMAILWTKLAERGREPTIPVKFGIALIGVGLGFLFLVWGGQFAGPDFKVAIWWLAGLYLIHSLAELCISPVGLSMITKLSIARIVGLMMGLWFLSISVAQYVAGVVAQVASVETVGGQVTNLKVSLDTYNGVFWTIGLIAAGIGVVLILISPLLKKWMHGVQ</sequence>
<feature type="transmembrane region" description="Helical" evidence="9">
    <location>
        <begin position="567"/>
        <end position="590"/>
    </location>
</feature>
<keyword evidence="5" id="KW-0571">Peptide transport</keyword>
<feature type="transmembrane region" description="Helical" evidence="9">
    <location>
        <begin position="336"/>
        <end position="364"/>
    </location>
</feature>
<dbReference type="Proteomes" id="UP000219494">
    <property type="component" value="Unassembled WGS sequence"/>
</dbReference>
<dbReference type="SUPFAM" id="SSF103473">
    <property type="entry name" value="MFS general substrate transporter"/>
    <property type="match status" value="1"/>
</dbReference>
<feature type="transmembrane region" description="Helical" evidence="9">
    <location>
        <begin position="486"/>
        <end position="509"/>
    </location>
</feature>
<name>A0A285Q9L7_9SPHN</name>
<evidence type="ECO:0000256" key="5">
    <source>
        <dbReference type="ARBA" id="ARBA00022856"/>
    </source>
</evidence>
<feature type="transmembrane region" description="Helical" evidence="9">
    <location>
        <begin position="70"/>
        <end position="91"/>
    </location>
</feature>
<dbReference type="OrthoDB" id="9772725at2"/>
<feature type="transmembrane region" description="Helical" evidence="9">
    <location>
        <begin position="194"/>
        <end position="213"/>
    </location>
</feature>
<dbReference type="Gene3D" id="1.20.1250.20">
    <property type="entry name" value="MFS general substrate transporter like domains"/>
    <property type="match status" value="2"/>
</dbReference>
<evidence type="ECO:0000256" key="2">
    <source>
        <dbReference type="ARBA" id="ARBA00022448"/>
    </source>
</evidence>
<dbReference type="GO" id="GO:1904680">
    <property type="term" value="F:peptide transmembrane transporter activity"/>
    <property type="evidence" value="ECO:0007669"/>
    <property type="project" value="InterPro"/>
</dbReference>
<keyword evidence="3" id="KW-1003">Cell membrane</keyword>
<dbReference type="CDD" id="cd17346">
    <property type="entry name" value="MFS_DtpA_like"/>
    <property type="match status" value="1"/>
</dbReference>
<protein>
    <submittedName>
        <fullName evidence="10">Proton-dependent oligopeptide transporter, POT family</fullName>
    </submittedName>
</protein>
<dbReference type="InterPro" id="IPR018456">
    <property type="entry name" value="PTR2_symporter_CS"/>
</dbReference>
<dbReference type="EMBL" id="OBMI01000001">
    <property type="protein sequence ID" value="SOB78635.1"/>
    <property type="molecule type" value="Genomic_DNA"/>
</dbReference>
<evidence type="ECO:0000256" key="3">
    <source>
        <dbReference type="ARBA" id="ARBA00022475"/>
    </source>
</evidence>
<evidence type="ECO:0000256" key="1">
    <source>
        <dbReference type="ARBA" id="ARBA00004651"/>
    </source>
</evidence>
<dbReference type="PROSITE" id="PS01022">
    <property type="entry name" value="PTR2_1"/>
    <property type="match status" value="1"/>
</dbReference>
<evidence type="ECO:0000256" key="7">
    <source>
        <dbReference type="ARBA" id="ARBA00023136"/>
    </source>
</evidence>
<feature type="transmembrane region" description="Helical" evidence="9">
    <location>
        <begin position="234"/>
        <end position="258"/>
    </location>
</feature>
<dbReference type="PANTHER" id="PTHR23517">
    <property type="entry name" value="RESISTANCE PROTEIN MDTM, PUTATIVE-RELATED-RELATED"/>
    <property type="match status" value="1"/>
</dbReference>
<feature type="transmembrane region" description="Helical" evidence="9">
    <location>
        <begin position="304"/>
        <end position="324"/>
    </location>
</feature>
<feature type="transmembrane region" description="Helical" evidence="9">
    <location>
        <begin position="376"/>
        <end position="394"/>
    </location>
</feature>
<dbReference type="AlphaFoldDB" id="A0A285Q9L7"/>
<evidence type="ECO:0000313" key="11">
    <source>
        <dbReference type="Proteomes" id="UP000219494"/>
    </source>
</evidence>
<feature type="transmembrane region" description="Helical" evidence="9">
    <location>
        <begin position="424"/>
        <end position="442"/>
    </location>
</feature>
<feature type="transmembrane region" description="Helical" evidence="9">
    <location>
        <begin position="103"/>
        <end position="122"/>
    </location>
</feature>
<evidence type="ECO:0000256" key="9">
    <source>
        <dbReference type="SAM" id="Phobius"/>
    </source>
</evidence>
<reference evidence="10 11" key="1">
    <citation type="submission" date="2017-07" db="EMBL/GenBank/DDBJ databases">
        <authorList>
            <person name="Sun Z.S."/>
            <person name="Albrecht U."/>
            <person name="Echele G."/>
            <person name="Lee C.C."/>
        </authorList>
    </citation>
    <scope>NUCLEOTIDE SEQUENCE [LARGE SCALE GENOMIC DNA]</scope>
    <source>
        <strain evidence="10 11">CGMCC 1.12672</strain>
    </source>
</reference>
<feature type="transmembrane region" description="Helical" evidence="9">
    <location>
        <begin position="264"/>
        <end position="283"/>
    </location>
</feature>
<keyword evidence="2 8" id="KW-0813">Transport</keyword>
<dbReference type="NCBIfam" id="TIGR00924">
    <property type="entry name" value="yjdL_sub1_fam"/>
    <property type="match status" value="1"/>
</dbReference>